<feature type="transmembrane region" description="Helical" evidence="8">
    <location>
        <begin position="194"/>
        <end position="220"/>
    </location>
</feature>
<dbReference type="AlphaFoldDB" id="E0S2B9"/>
<dbReference type="Gene3D" id="1.10.287.950">
    <property type="entry name" value="Methyl-accepting chemotaxis protein"/>
    <property type="match status" value="1"/>
</dbReference>
<organism evidence="10 11">
    <name type="scientific">Butyrivibrio proteoclasticus (strain ATCC 51982 / DSM 14932 / B316)</name>
    <name type="common">Clostridium proteoclasticum</name>
    <dbReference type="NCBI Taxonomy" id="515622"/>
    <lineage>
        <taxon>Bacteria</taxon>
        <taxon>Bacillati</taxon>
        <taxon>Bacillota</taxon>
        <taxon>Clostridia</taxon>
        <taxon>Lachnospirales</taxon>
        <taxon>Lachnospiraceae</taxon>
        <taxon>Butyrivibrio</taxon>
    </lineage>
</organism>
<dbReference type="eggNOG" id="COG0840">
    <property type="taxonomic scope" value="Bacteria"/>
</dbReference>
<keyword evidence="2" id="KW-1003">Cell membrane</keyword>
<dbReference type="SMART" id="SM00283">
    <property type="entry name" value="MA"/>
    <property type="match status" value="1"/>
</dbReference>
<evidence type="ECO:0000259" key="9">
    <source>
        <dbReference type="PROSITE" id="PS50111"/>
    </source>
</evidence>
<comment type="subcellular location">
    <subcellularLocation>
        <location evidence="1">Cell membrane</location>
        <topology evidence="1">Multi-pass membrane protein</topology>
    </subcellularLocation>
</comment>
<dbReference type="KEGG" id="bpb:bpr_I1205"/>
<dbReference type="PANTHER" id="PTHR32089:SF112">
    <property type="entry name" value="LYSOZYME-LIKE PROTEIN-RELATED"/>
    <property type="match status" value="1"/>
</dbReference>
<name>E0S2B9_BUTPB</name>
<feature type="transmembrane region" description="Helical" evidence="8">
    <location>
        <begin position="22"/>
        <end position="45"/>
    </location>
</feature>
<evidence type="ECO:0000256" key="1">
    <source>
        <dbReference type="ARBA" id="ARBA00004651"/>
    </source>
</evidence>
<evidence type="ECO:0000256" key="5">
    <source>
        <dbReference type="ARBA" id="ARBA00023136"/>
    </source>
</evidence>
<dbReference type="Gene3D" id="6.10.340.10">
    <property type="match status" value="1"/>
</dbReference>
<keyword evidence="5 8" id="KW-0472">Membrane</keyword>
<feature type="domain" description="Methyl-accepting transducer" evidence="9">
    <location>
        <begin position="295"/>
        <end position="552"/>
    </location>
</feature>
<reference evidence="10 11" key="1">
    <citation type="journal article" date="2010" name="PLoS ONE">
        <title>The glycobiome of the rumen bacterium Butyrivibrio proteoclasticus B316(T) highlights adaptation to a polysaccharide-rich environment.</title>
        <authorList>
            <person name="Kelly W.J."/>
            <person name="Leahy S.C."/>
            <person name="Altermann E."/>
            <person name="Yeoman C.J."/>
            <person name="Dunne J.C."/>
            <person name="Kong Z."/>
            <person name="Pacheco D.M."/>
            <person name="Li D."/>
            <person name="Noel S.J."/>
            <person name="Moon C.D."/>
            <person name="Cookson A.L."/>
            <person name="Attwood G.T."/>
        </authorList>
    </citation>
    <scope>NUCLEOTIDE SEQUENCE [LARGE SCALE GENOMIC DNA]</scope>
    <source>
        <strain evidence="11">ATCC 51982 / DSM 14932 / B316</strain>
    </source>
</reference>
<evidence type="ECO:0000256" key="8">
    <source>
        <dbReference type="SAM" id="Phobius"/>
    </source>
</evidence>
<dbReference type="InterPro" id="IPR004089">
    <property type="entry name" value="MCPsignal_dom"/>
</dbReference>
<evidence type="ECO:0000256" key="7">
    <source>
        <dbReference type="PROSITE-ProRule" id="PRU00284"/>
    </source>
</evidence>
<dbReference type="GO" id="GO:0007165">
    <property type="term" value="P:signal transduction"/>
    <property type="evidence" value="ECO:0007669"/>
    <property type="project" value="UniProtKB-KW"/>
</dbReference>
<sequence>MCFPGGMNMKPKAYNGKLVQKLIFAAVAAIIGIAVVLTVISGINITNTYNDMVREELRVAAEQLQSEMTYVWDGDWAYDNEVLTKGDVEVHDEYEEIIDELKDYTGLEYSVFYGKERVLTTIVEDGKRIVGFNASDGVINQVLNQKNEMYTPNASPAGASQKYYCYYCPLLQDDGTVAGMVFAGRGRDDVIGKISAVIATMAVISVILAVILSVIGIVIANTVSVKMRAIADEYGLLAQGELKLNIDESYLKRNDEIGLLADGAKTLMDKLGSVIRDTMRMSNDLKASGAELFDSASQASSASSQVSEAVDEISRGAVNQAESVETAAGNTQDIGRDIDEVADNVKQLNSFAGEMKTSCEAAMEALDKLIEQSKDVQASVRDIGDTINSTNESAKEISKFSQAITEIASQTNLLSLNASIEAARAGDAGKGFAVVATEIGQLAVQSSNSAEEIKKIVEQLLADSEASVEVMQRLNSSFDQQSQQLDDTQTNMRSMADNVDNVSSSTDSIAGYVENLNTAKDKLVEIISDLSAISEENAASTEETNASMQELNATFSLITESANKLQKLAEDMTETISFFKP</sequence>
<dbReference type="Pfam" id="PF17202">
    <property type="entry name" value="sCache_3_3"/>
    <property type="match status" value="1"/>
</dbReference>
<dbReference type="SUPFAM" id="SSF58104">
    <property type="entry name" value="Methyl-accepting chemotaxis protein (MCP) signaling domain"/>
    <property type="match status" value="1"/>
</dbReference>
<dbReference type="HOGENOM" id="CLU_000445_107_19_9"/>
<keyword evidence="6 7" id="KW-0807">Transducer</keyword>
<dbReference type="GO" id="GO:0005886">
    <property type="term" value="C:plasma membrane"/>
    <property type="evidence" value="ECO:0007669"/>
    <property type="project" value="UniProtKB-SubCell"/>
</dbReference>
<dbReference type="PANTHER" id="PTHR32089">
    <property type="entry name" value="METHYL-ACCEPTING CHEMOTAXIS PROTEIN MCPB"/>
    <property type="match status" value="1"/>
</dbReference>
<evidence type="ECO:0000313" key="11">
    <source>
        <dbReference type="Proteomes" id="UP000001299"/>
    </source>
</evidence>
<proteinExistence type="predicted"/>
<protein>
    <submittedName>
        <fullName evidence="10">Methyl-accepting chemotaxis protein McpF</fullName>
    </submittedName>
</protein>
<dbReference type="SUPFAM" id="SSF103190">
    <property type="entry name" value="Sensory domain-like"/>
    <property type="match status" value="1"/>
</dbReference>
<dbReference type="InterPro" id="IPR033463">
    <property type="entry name" value="sCache_3"/>
</dbReference>
<dbReference type="EMBL" id="CP001810">
    <property type="protein sequence ID" value="ADL33944.1"/>
    <property type="molecule type" value="Genomic_DNA"/>
</dbReference>
<evidence type="ECO:0000256" key="6">
    <source>
        <dbReference type="ARBA" id="ARBA00023224"/>
    </source>
</evidence>
<accession>E0S2B9</accession>
<gene>
    <name evidence="10" type="primary">mcpF</name>
    <name evidence="10" type="ordered locus">bpr_I1205</name>
</gene>
<evidence type="ECO:0000256" key="2">
    <source>
        <dbReference type="ARBA" id="ARBA00022475"/>
    </source>
</evidence>
<dbReference type="PROSITE" id="PS50111">
    <property type="entry name" value="CHEMOTAXIS_TRANSDUC_2"/>
    <property type="match status" value="1"/>
</dbReference>
<keyword evidence="11" id="KW-1185">Reference proteome</keyword>
<dbReference type="STRING" id="515622.bpr_I1205"/>
<dbReference type="InterPro" id="IPR029151">
    <property type="entry name" value="Sensor-like_sf"/>
</dbReference>
<evidence type="ECO:0000256" key="4">
    <source>
        <dbReference type="ARBA" id="ARBA00022989"/>
    </source>
</evidence>
<evidence type="ECO:0000256" key="3">
    <source>
        <dbReference type="ARBA" id="ARBA00022692"/>
    </source>
</evidence>
<keyword evidence="4 8" id="KW-1133">Transmembrane helix</keyword>
<dbReference type="Pfam" id="PF00015">
    <property type="entry name" value="MCPsignal"/>
    <property type="match status" value="1"/>
</dbReference>
<evidence type="ECO:0000313" key="10">
    <source>
        <dbReference type="EMBL" id="ADL33944.1"/>
    </source>
</evidence>
<keyword evidence="3 8" id="KW-0812">Transmembrane</keyword>
<dbReference type="Proteomes" id="UP000001299">
    <property type="component" value="Chromosome 1"/>
</dbReference>